<dbReference type="Proteomes" id="UP000272117">
    <property type="component" value="Unassembled WGS sequence"/>
</dbReference>
<comment type="caution">
    <text evidence="1">The sequence shown here is derived from an EMBL/GenBank/DDBJ whole genome shotgun (WGS) entry which is preliminary data.</text>
</comment>
<dbReference type="RefSeq" id="WP_125077719.1">
    <property type="nucleotide sequence ID" value="NZ_RJJD01000007.1"/>
</dbReference>
<dbReference type="EMBL" id="RJJD01000007">
    <property type="protein sequence ID" value="RNI26473.1"/>
    <property type="molecule type" value="Genomic_DNA"/>
</dbReference>
<keyword evidence="2" id="KW-1185">Reference proteome</keyword>
<reference evidence="1 2" key="1">
    <citation type="submission" date="2018-11" db="EMBL/GenBank/DDBJ databases">
        <title>Rufibacter latericius sp. nov., isolated from water in Baiyang Lake.</title>
        <authorList>
            <person name="Yang Y."/>
        </authorList>
    </citation>
    <scope>NUCLEOTIDE SEQUENCE [LARGE SCALE GENOMIC DNA]</scope>
    <source>
        <strain evidence="1 2">R-22-1c-1</strain>
    </source>
</reference>
<sequence>MLARVGTQQEPYDHPTLSGDIAQETALPLPFVLTLSEELAEEGLVAISPLNDPPLLYLTRSGVSRARRIAS</sequence>
<proteinExistence type="predicted"/>
<dbReference type="AlphaFoldDB" id="A0A3M9MNP1"/>
<name>A0A3M9MNP1_9BACT</name>
<gene>
    <name evidence="1" type="ORF">EFB08_11690</name>
</gene>
<protein>
    <submittedName>
        <fullName evidence="1">Uncharacterized protein</fullName>
    </submittedName>
</protein>
<dbReference type="OrthoDB" id="894197at2"/>
<accession>A0A3M9MNP1</accession>
<organism evidence="1 2">
    <name type="scientific">Rufibacter latericius</name>
    <dbReference type="NCBI Taxonomy" id="2487040"/>
    <lineage>
        <taxon>Bacteria</taxon>
        <taxon>Pseudomonadati</taxon>
        <taxon>Bacteroidota</taxon>
        <taxon>Cytophagia</taxon>
        <taxon>Cytophagales</taxon>
        <taxon>Hymenobacteraceae</taxon>
        <taxon>Rufibacter</taxon>
    </lineage>
</organism>
<evidence type="ECO:0000313" key="1">
    <source>
        <dbReference type="EMBL" id="RNI26473.1"/>
    </source>
</evidence>
<evidence type="ECO:0000313" key="2">
    <source>
        <dbReference type="Proteomes" id="UP000272117"/>
    </source>
</evidence>